<evidence type="ECO:0000313" key="3">
    <source>
        <dbReference type="Proteomes" id="UP000738349"/>
    </source>
</evidence>
<protein>
    <submittedName>
        <fullName evidence="2">Uncharacterized protein</fullName>
    </submittedName>
</protein>
<feature type="region of interest" description="Disordered" evidence="1">
    <location>
        <begin position="1"/>
        <end position="27"/>
    </location>
</feature>
<sequence length="246" mass="26856">MPSAPFHADRTLPTLSMHHRPQPVPPHGVRGSPARACFCYCACLLPRSRHLGPANQDLSTRIRHVAQYRNSERTRSTSGDGCVGAWDVALPFRFSIQLRILCQITKSFLGLMASSGQPNVPSSTLSRNRLLSSDPAPFLPPSLSPTPWSSHPLNTICVTTSTWALNESPSLGSRRVNQNRVQASSENPEVFDCLAAVTSAIASPVFILTGPFVVSTTLDSRFIPKTRPSRARILPQGTPSCKRDLY</sequence>
<evidence type="ECO:0000313" key="2">
    <source>
        <dbReference type="EMBL" id="KAH7156968.1"/>
    </source>
</evidence>
<keyword evidence="3" id="KW-1185">Reference proteome</keyword>
<gene>
    <name evidence="2" type="ORF">EDB81DRAFT_788487</name>
</gene>
<organism evidence="2 3">
    <name type="scientific">Dactylonectria macrodidyma</name>
    <dbReference type="NCBI Taxonomy" id="307937"/>
    <lineage>
        <taxon>Eukaryota</taxon>
        <taxon>Fungi</taxon>
        <taxon>Dikarya</taxon>
        <taxon>Ascomycota</taxon>
        <taxon>Pezizomycotina</taxon>
        <taxon>Sordariomycetes</taxon>
        <taxon>Hypocreomycetidae</taxon>
        <taxon>Hypocreales</taxon>
        <taxon>Nectriaceae</taxon>
        <taxon>Dactylonectria</taxon>
    </lineage>
</organism>
<comment type="caution">
    <text evidence="2">The sequence shown here is derived from an EMBL/GenBank/DDBJ whole genome shotgun (WGS) entry which is preliminary data.</text>
</comment>
<accession>A0A9P9F7S2</accession>
<evidence type="ECO:0000256" key="1">
    <source>
        <dbReference type="SAM" id="MobiDB-lite"/>
    </source>
</evidence>
<reference evidence="2" key="1">
    <citation type="journal article" date="2021" name="Nat. Commun.">
        <title>Genetic determinants of endophytism in the Arabidopsis root mycobiome.</title>
        <authorList>
            <person name="Mesny F."/>
            <person name="Miyauchi S."/>
            <person name="Thiergart T."/>
            <person name="Pickel B."/>
            <person name="Atanasova L."/>
            <person name="Karlsson M."/>
            <person name="Huettel B."/>
            <person name="Barry K.W."/>
            <person name="Haridas S."/>
            <person name="Chen C."/>
            <person name="Bauer D."/>
            <person name="Andreopoulos W."/>
            <person name="Pangilinan J."/>
            <person name="LaButti K."/>
            <person name="Riley R."/>
            <person name="Lipzen A."/>
            <person name="Clum A."/>
            <person name="Drula E."/>
            <person name="Henrissat B."/>
            <person name="Kohler A."/>
            <person name="Grigoriev I.V."/>
            <person name="Martin F.M."/>
            <person name="Hacquard S."/>
        </authorList>
    </citation>
    <scope>NUCLEOTIDE SEQUENCE</scope>
    <source>
        <strain evidence="2">MPI-CAGE-AT-0147</strain>
    </source>
</reference>
<dbReference type="EMBL" id="JAGMUV010000005">
    <property type="protein sequence ID" value="KAH7156968.1"/>
    <property type="molecule type" value="Genomic_DNA"/>
</dbReference>
<dbReference type="AlphaFoldDB" id="A0A9P9F7S2"/>
<dbReference type="Proteomes" id="UP000738349">
    <property type="component" value="Unassembled WGS sequence"/>
</dbReference>
<proteinExistence type="predicted"/>
<name>A0A9P9F7S2_9HYPO</name>